<gene>
    <name evidence="10" type="ORF">JT362_25560</name>
</gene>
<keyword evidence="3" id="KW-0813">Transport</keyword>
<feature type="transmembrane region" description="Helical" evidence="9">
    <location>
        <begin position="73"/>
        <end position="91"/>
    </location>
</feature>
<accession>A0ABT2JFJ5</accession>
<dbReference type="EMBL" id="JAFFZE010000019">
    <property type="protein sequence ID" value="MCT2586496.1"/>
    <property type="molecule type" value="Genomic_DNA"/>
</dbReference>
<comment type="similarity">
    <text evidence="2">Belongs to the autoinducer-2 exporter (AI-2E) (TC 2.A.86) family.</text>
</comment>
<evidence type="ECO:0000256" key="4">
    <source>
        <dbReference type="ARBA" id="ARBA00022475"/>
    </source>
</evidence>
<evidence type="ECO:0000256" key="3">
    <source>
        <dbReference type="ARBA" id="ARBA00022448"/>
    </source>
</evidence>
<evidence type="ECO:0000256" key="7">
    <source>
        <dbReference type="ARBA" id="ARBA00023136"/>
    </source>
</evidence>
<feature type="transmembrane region" description="Helical" evidence="9">
    <location>
        <begin position="49"/>
        <end position="67"/>
    </location>
</feature>
<keyword evidence="6 9" id="KW-1133">Transmembrane helix</keyword>
<evidence type="ECO:0000313" key="10">
    <source>
        <dbReference type="EMBL" id="MCT2586496.1"/>
    </source>
</evidence>
<evidence type="ECO:0000256" key="6">
    <source>
        <dbReference type="ARBA" id="ARBA00022989"/>
    </source>
</evidence>
<dbReference type="PANTHER" id="PTHR21716:SF53">
    <property type="entry name" value="PERMEASE PERM-RELATED"/>
    <property type="match status" value="1"/>
</dbReference>
<dbReference type="InterPro" id="IPR002549">
    <property type="entry name" value="AI-2E-like"/>
</dbReference>
<keyword evidence="5 9" id="KW-0812">Transmembrane</keyword>
<feature type="region of interest" description="Disordered" evidence="8">
    <location>
        <begin position="1"/>
        <end position="29"/>
    </location>
</feature>
<name>A0ABT2JFJ5_9PSEU</name>
<comment type="subcellular location">
    <subcellularLocation>
        <location evidence="1">Cell membrane</location>
        <topology evidence="1">Multi-pass membrane protein</topology>
    </subcellularLocation>
</comment>
<evidence type="ECO:0000313" key="11">
    <source>
        <dbReference type="Proteomes" id="UP001156441"/>
    </source>
</evidence>
<dbReference type="Proteomes" id="UP001156441">
    <property type="component" value="Unassembled WGS sequence"/>
</dbReference>
<feature type="transmembrane region" description="Helical" evidence="9">
    <location>
        <begin position="271"/>
        <end position="291"/>
    </location>
</feature>
<feature type="transmembrane region" description="Helical" evidence="9">
    <location>
        <begin position="103"/>
        <end position="127"/>
    </location>
</feature>
<evidence type="ECO:0000256" key="9">
    <source>
        <dbReference type="SAM" id="Phobius"/>
    </source>
</evidence>
<keyword evidence="11" id="KW-1185">Reference proteome</keyword>
<proteinExistence type="inferred from homology"/>
<feature type="transmembrane region" description="Helical" evidence="9">
    <location>
        <begin position="193"/>
        <end position="218"/>
    </location>
</feature>
<feature type="transmembrane region" description="Helical" evidence="9">
    <location>
        <begin position="298"/>
        <end position="322"/>
    </location>
</feature>
<evidence type="ECO:0000256" key="5">
    <source>
        <dbReference type="ARBA" id="ARBA00022692"/>
    </source>
</evidence>
<reference evidence="10 11" key="1">
    <citation type="submission" date="2021-02" db="EMBL/GenBank/DDBJ databases">
        <title>Actinophytocola xerophila sp. nov., isolated from soil of cotton cropping field.</title>
        <authorList>
            <person name="Huang R."/>
            <person name="Chen X."/>
            <person name="Ge X."/>
            <person name="Liu W."/>
        </authorList>
    </citation>
    <scope>NUCLEOTIDE SEQUENCE [LARGE SCALE GENOMIC DNA]</scope>
    <source>
        <strain evidence="10 11">S1-96</strain>
    </source>
</reference>
<feature type="region of interest" description="Disordered" evidence="8">
    <location>
        <begin position="380"/>
        <end position="414"/>
    </location>
</feature>
<sequence>MSDPLDNVSNVTNSPADPRPAQKRARKVRRPPADVTQFVPTGLRVSAALAWRFLFVIAALYVLVWLAGYFSHIMVPLAIALLLAALMAPGVDRLVQLRVPRGLAALIVMVAGLAVVGGLITFVIITFSQGLPKLQQQVSDSLEQIRDWLVQGPLHLRQEQIQGFIDDTIDAIQDNQSALTEGAITTATTIGEILTGFVLTVFILIFFLYDGAGIWRFITRGVPSRVRERVDVAGRRGFAALVSYVRATAAVALVDAVGIGIGLAIVGVPLVVPLAALVFLAAFVPIIGAVLAGTVAVLVALVANGFVPALIVLAIVVGVMQLESHVLQPWLLGRAVRLHPLAVVLAIAAGLVAAGIAGALLSVPLLAVLNAGIKSLVNERGTDPDEVDVLHEQESEAPETDAKPDDTKATWERP</sequence>
<evidence type="ECO:0000256" key="1">
    <source>
        <dbReference type="ARBA" id="ARBA00004651"/>
    </source>
</evidence>
<evidence type="ECO:0000256" key="8">
    <source>
        <dbReference type="SAM" id="MobiDB-lite"/>
    </source>
</evidence>
<comment type="caution">
    <text evidence="10">The sequence shown here is derived from an EMBL/GenBank/DDBJ whole genome shotgun (WGS) entry which is preliminary data.</text>
</comment>
<dbReference type="Pfam" id="PF01594">
    <property type="entry name" value="AI-2E_transport"/>
    <property type="match status" value="1"/>
</dbReference>
<feature type="transmembrane region" description="Helical" evidence="9">
    <location>
        <begin position="342"/>
        <end position="369"/>
    </location>
</feature>
<feature type="transmembrane region" description="Helical" evidence="9">
    <location>
        <begin position="238"/>
        <end position="265"/>
    </location>
</feature>
<protein>
    <submittedName>
        <fullName evidence="10">AI-2E family transporter</fullName>
    </submittedName>
</protein>
<keyword evidence="7 9" id="KW-0472">Membrane</keyword>
<keyword evidence="4" id="KW-1003">Cell membrane</keyword>
<organism evidence="10 11">
    <name type="scientific">Actinophytocola gossypii</name>
    <dbReference type="NCBI Taxonomy" id="2812003"/>
    <lineage>
        <taxon>Bacteria</taxon>
        <taxon>Bacillati</taxon>
        <taxon>Actinomycetota</taxon>
        <taxon>Actinomycetes</taxon>
        <taxon>Pseudonocardiales</taxon>
        <taxon>Pseudonocardiaceae</taxon>
    </lineage>
</organism>
<evidence type="ECO:0000256" key="2">
    <source>
        <dbReference type="ARBA" id="ARBA00009773"/>
    </source>
</evidence>
<dbReference type="PANTHER" id="PTHR21716">
    <property type="entry name" value="TRANSMEMBRANE PROTEIN"/>
    <property type="match status" value="1"/>
</dbReference>